<dbReference type="GO" id="GO:0042773">
    <property type="term" value="P:ATP synthesis coupled electron transport"/>
    <property type="evidence" value="ECO:0007669"/>
    <property type="project" value="InterPro"/>
</dbReference>
<feature type="domain" description="NADH-Ubiquinone oxidoreductase (complex I) chain 5 N-terminal" evidence="8">
    <location>
        <begin position="65"/>
        <end position="114"/>
    </location>
</feature>
<organism evidence="9 10">
    <name type="scientific">Neoroseomonas lacus</name>
    <dbReference type="NCBI Taxonomy" id="287609"/>
    <lineage>
        <taxon>Bacteria</taxon>
        <taxon>Pseudomonadati</taxon>
        <taxon>Pseudomonadota</taxon>
        <taxon>Alphaproteobacteria</taxon>
        <taxon>Acetobacterales</taxon>
        <taxon>Acetobacteraceae</taxon>
        <taxon>Neoroseomonas</taxon>
    </lineage>
</organism>
<dbReference type="EMBL" id="BMKW01000007">
    <property type="protein sequence ID" value="GGJ20418.1"/>
    <property type="molecule type" value="Genomic_DNA"/>
</dbReference>
<evidence type="ECO:0000259" key="8">
    <source>
        <dbReference type="Pfam" id="PF00662"/>
    </source>
</evidence>
<feature type="transmembrane region" description="Helical" evidence="6">
    <location>
        <begin position="307"/>
        <end position="325"/>
    </location>
</feature>
<feature type="transmembrane region" description="Helical" evidence="6">
    <location>
        <begin position="136"/>
        <end position="155"/>
    </location>
</feature>
<protein>
    <submittedName>
        <fullName evidence="9">NADH:ubiquinone oxidoreductase subunit L</fullName>
    </submittedName>
</protein>
<dbReference type="GO" id="GO:0015990">
    <property type="term" value="P:electron transport coupled proton transport"/>
    <property type="evidence" value="ECO:0007669"/>
    <property type="project" value="TreeGrafter"/>
</dbReference>
<evidence type="ECO:0000256" key="3">
    <source>
        <dbReference type="ARBA" id="ARBA00022989"/>
    </source>
</evidence>
<evidence type="ECO:0000256" key="4">
    <source>
        <dbReference type="ARBA" id="ARBA00023136"/>
    </source>
</evidence>
<keyword evidence="4 6" id="KW-0472">Membrane</keyword>
<feature type="domain" description="NADH:quinone oxidoreductase/Mrp antiporter transmembrane" evidence="7">
    <location>
        <begin position="130"/>
        <end position="420"/>
    </location>
</feature>
<feature type="transmembrane region" description="Helical" evidence="6">
    <location>
        <begin position="6"/>
        <end position="24"/>
    </location>
</feature>
<dbReference type="RefSeq" id="WP_188967892.1">
    <property type="nucleotide sequence ID" value="NZ_BMKW01000007.1"/>
</dbReference>
<feature type="transmembrane region" description="Helical" evidence="6">
    <location>
        <begin position="415"/>
        <end position="436"/>
    </location>
</feature>
<evidence type="ECO:0000256" key="5">
    <source>
        <dbReference type="RuleBase" id="RU000320"/>
    </source>
</evidence>
<feature type="transmembrane region" description="Helical" evidence="6">
    <location>
        <begin position="374"/>
        <end position="395"/>
    </location>
</feature>
<feature type="transmembrane region" description="Helical" evidence="6">
    <location>
        <begin position="81"/>
        <end position="101"/>
    </location>
</feature>
<dbReference type="GO" id="GO:0008137">
    <property type="term" value="F:NADH dehydrogenase (ubiquinone) activity"/>
    <property type="evidence" value="ECO:0007669"/>
    <property type="project" value="InterPro"/>
</dbReference>
<feature type="transmembrane region" description="Helical" evidence="6">
    <location>
        <begin position="331"/>
        <end position="353"/>
    </location>
</feature>
<feature type="transmembrane region" description="Helical" evidence="6">
    <location>
        <begin position="113"/>
        <end position="130"/>
    </location>
</feature>
<feature type="transmembrane region" description="Helical" evidence="6">
    <location>
        <begin position="279"/>
        <end position="300"/>
    </location>
</feature>
<dbReference type="AlphaFoldDB" id="A0A917KMC0"/>
<evidence type="ECO:0000256" key="1">
    <source>
        <dbReference type="ARBA" id="ARBA00004127"/>
    </source>
</evidence>
<dbReference type="InterPro" id="IPR001516">
    <property type="entry name" value="Proton_antipo_N"/>
</dbReference>
<comment type="subcellular location">
    <subcellularLocation>
        <location evidence="1">Endomembrane system</location>
        <topology evidence="1">Multi-pass membrane protein</topology>
    </subcellularLocation>
    <subcellularLocation>
        <location evidence="5">Membrane</location>
        <topology evidence="5">Multi-pass membrane protein</topology>
    </subcellularLocation>
</comment>
<reference evidence="9" key="1">
    <citation type="journal article" date="2014" name="Int. J. Syst. Evol. Microbiol.">
        <title>Complete genome sequence of Corynebacterium casei LMG S-19264T (=DSM 44701T), isolated from a smear-ripened cheese.</title>
        <authorList>
            <consortium name="US DOE Joint Genome Institute (JGI-PGF)"/>
            <person name="Walter F."/>
            <person name="Albersmeier A."/>
            <person name="Kalinowski J."/>
            <person name="Ruckert C."/>
        </authorList>
    </citation>
    <scope>NUCLEOTIDE SEQUENCE</scope>
    <source>
        <strain evidence="9">CGMCC 1.3617</strain>
    </source>
</reference>
<feature type="transmembrane region" description="Helical" evidence="6">
    <location>
        <begin position="457"/>
        <end position="479"/>
    </location>
</feature>
<comment type="caution">
    <text evidence="9">The sequence shown here is derived from an EMBL/GenBank/DDBJ whole genome shotgun (WGS) entry which is preliminary data.</text>
</comment>
<keyword evidence="3 6" id="KW-1133">Transmembrane helix</keyword>
<dbReference type="GO" id="GO:0003954">
    <property type="term" value="F:NADH dehydrogenase activity"/>
    <property type="evidence" value="ECO:0007669"/>
    <property type="project" value="TreeGrafter"/>
</dbReference>
<feature type="transmembrane region" description="Helical" evidence="6">
    <location>
        <begin position="249"/>
        <end position="267"/>
    </location>
</feature>
<evidence type="ECO:0000313" key="9">
    <source>
        <dbReference type="EMBL" id="GGJ20418.1"/>
    </source>
</evidence>
<keyword evidence="10" id="KW-1185">Reference proteome</keyword>
<dbReference type="GO" id="GO:0012505">
    <property type="term" value="C:endomembrane system"/>
    <property type="evidence" value="ECO:0007669"/>
    <property type="project" value="UniProtKB-SubCell"/>
</dbReference>
<feature type="transmembrane region" description="Helical" evidence="6">
    <location>
        <begin position="176"/>
        <end position="201"/>
    </location>
</feature>
<sequence length="638" mass="69051">MLIGAVFFPLLGASIAGFLGRWIGDKASQMTSVICMALAAACGLTAFYQVALGHAPQTLDILTFVDVGGFEVSWALRYDTLSAVMVGMVTLISTMIHLYSVGYMSHDPTTPRFFAYLSLFTFMMLMLVTADNLVQLFFGWEGVGLASYLLIGYWYEKESACAAAMKAFIVNRVGDLFFMLGLALTFWTFGSVEFNTIFGAIDQHRDAMIGGMPAYEVICVLLFLGACGKSAQLGLHVWLPDAMEGPTPVSALIHAATMVTAGVFLVARMSPIFEYAPTALAIVTVVGASTALFAATIGCVQNDIKRVIAYSTCSQLGYMFFAAGVGAYQGAIFHLFTHAFFKALLFLSAGSVIHAMSDEQDMRKMGGIWKKIPITYAVMWVGSLALAGVPFFAGYYSKDFLLEAAFASHTGVGMYAWVCGVAAAFLTAFYSWRVIIMTFHGAPRADHHTMEHVHESPWVMLAPLLVLAAGAIGAGALFAPDFIGHHWEQFWNGAIVNGPHNHIMHDAHEVPEWVALLPTGVALSGIALAYIMYMFAPSIPGKLAATFHAIYLFLLNKWYFDELYDAIFVRPTRALARMLWQKVDAGMIDGVPNGVAALAVDAAQGAVRLQTGRVASYAFVMIAGLAVFVTLLVFGAAR</sequence>
<gene>
    <name evidence="9" type="ORF">GCM10011320_29580</name>
</gene>
<dbReference type="Gene3D" id="1.20.5.2700">
    <property type="match status" value="1"/>
</dbReference>
<accession>A0A917KMC0</accession>
<evidence type="ECO:0000259" key="7">
    <source>
        <dbReference type="Pfam" id="PF00361"/>
    </source>
</evidence>
<keyword evidence="2 5" id="KW-0812">Transmembrane</keyword>
<dbReference type="NCBIfam" id="NF005141">
    <property type="entry name" value="PRK06590.1"/>
    <property type="match status" value="1"/>
</dbReference>
<dbReference type="InterPro" id="IPR001750">
    <property type="entry name" value="ND/Mrp_TM"/>
</dbReference>
<feature type="transmembrane region" description="Helical" evidence="6">
    <location>
        <begin position="31"/>
        <end position="51"/>
    </location>
</feature>
<proteinExistence type="predicted"/>
<evidence type="ECO:0000256" key="6">
    <source>
        <dbReference type="SAM" id="Phobius"/>
    </source>
</evidence>
<dbReference type="PRINTS" id="PR01435">
    <property type="entry name" value="NPOXDRDTASE5"/>
</dbReference>
<dbReference type="InterPro" id="IPR003945">
    <property type="entry name" value="NU5C-like"/>
</dbReference>
<dbReference type="PRINTS" id="PR01434">
    <property type="entry name" value="NADHDHGNASE5"/>
</dbReference>
<evidence type="ECO:0000256" key="2">
    <source>
        <dbReference type="ARBA" id="ARBA00022692"/>
    </source>
</evidence>
<reference evidence="9" key="2">
    <citation type="submission" date="2020-09" db="EMBL/GenBank/DDBJ databases">
        <authorList>
            <person name="Sun Q."/>
            <person name="Zhou Y."/>
        </authorList>
    </citation>
    <scope>NUCLEOTIDE SEQUENCE</scope>
    <source>
        <strain evidence="9">CGMCC 1.3617</strain>
    </source>
</reference>
<dbReference type="InterPro" id="IPR018393">
    <property type="entry name" value="NADHpl_OxRdtase_5_subgr"/>
</dbReference>
<dbReference type="GO" id="GO:0016020">
    <property type="term" value="C:membrane"/>
    <property type="evidence" value="ECO:0007669"/>
    <property type="project" value="UniProtKB-SubCell"/>
</dbReference>
<feature type="transmembrane region" description="Helical" evidence="6">
    <location>
        <begin position="513"/>
        <end position="536"/>
    </location>
</feature>
<dbReference type="PANTHER" id="PTHR42829">
    <property type="entry name" value="NADH-UBIQUINONE OXIDOREDUCTASE CHAIN 5"/>
    <property type="match status" value="1"/>
</dbReference>
<dbReference type="Pfam" id="PF00361">
    <property type="entry name" value="Proton_antipo_M"/>
    <property type="match status" value="1"/>
</dbReference>
<name>A0A917KMC0_9PROT</name>
<dbReference type="Pfam" id="PF00662">
    <property type="entry name" value="Proton_antipo_N"/>
    <property type="match status" value="1"/>
</dbReference>
<dbReference type="PANTHER" id="PTHR42829:SF2">
    <property type="entry name" value="NADH-UBIQUINONE OXIDOREDUCTASE CHAIN 5"/>
    <property type="match status" value="1"/>
</dbReference>
<feature type="transmembrane region" description="Helical" evidence="6">
    <location>
        <begin position="207"/>
        <end position="228"/>
    </location>
</feature>
<dbReference type="NCBIfam" id="TIGR01974">
    <property type="entry name" value="NDH_I_L"/>
    <property type="match status" value="1"/>
</dbReference>
<dbReference type="Proteomes" id="UP000661507">
    <property type="component" value="Unassembled WGS sequence"/>
</dbReference>
<feature type="transmembrane region" description="Helical" evidence="6">
    <location>
        <begin position="614"/>
        <end position="637"/>
    </location>
</feature>
<evidence type="ECO:0000313" key="10">
    <source>
        <dbReference type="Proteomes" id="UP000661507"/>
    </source>
</evidence>